<dbReference type="Pfam" id="PF01784">
    <property type="entry name" value="DUF34_NIF3"/>
    <property type="match status" value="1"/>
</dbReference>
<evidence type="ECO:0000313" key="5">
    <source>
        <dbReference type="EMBL" id="QBE98847.1"/>
    </source>
</evidence>
<feature type="binding site" evidence="4">
    <location>
        <position position="65"/>
    </location>
    <ligand>
        <name>a divalent metal cation</name>
        <dbReference type="ChEBI" id="CHEBI:60240"/>
        <label>1</label>
    </ligand>
</feature>
<evidence type="ECO:0000256" key="1">
    <source>
        <dbReference type="ARBA" id="ARBA00006964"/>
    </source>
</evidence>
<dbReference type="PANTHER" id="PTHR13799:SF14">
    <property type="entry name" value="GTP CYCLOHYDROLASE 1 TYPE 2 HOMOLOG"/>
    <property type="match status" value="1"/>
</dbReference>
<reference evidence="5 6" key="1">
    <citation type="submission" date="2019-01" db="EMBL/GenBank/DDBJ databases">
        <title>PMF-metabolizing Aryl O-demethylase.</title>
        <authorList>
            <person name="Kim M."/>
        </authorList>
    </citation>
    <scope>NUCLEOTIDE SEQUENCE [LARGE SCALE GENOMIC DNA]</scope>
    <source>
        <strain evidence="5 6">PMF1</strain>
    </source>
</reference>
<dbReference type="Gene3D" id="3.40.1390.30">
    <property type="entry name" value="NIF3 (NGG1p interacting factor 3)-like"/>
    <property type="match status" value="2"/>
</dbReference>
<dbReference type="AlphaFoldDB" id="A0A4P6M5W9"/>
<organism evidence="5 6">
    <name type="scientific">Blautia producta</name>
    <dbReference type="NCBI Taxonomy" id="33035"/>
    <lineage>
        <taxon>Bacteria</taxon>
        <taxon>Bacillati</taxon>
        <taxon>Bacillota</taxon>
        <taxon>Clostridia</taxon>
        <taxon>Lachnospirales</taxon>
        <taxon>Lachnospiraceae</taxon>
        <taxon>Blautia</taxon>
    </lineage>
</organism>
<gene>
    <name evidence="5" type="ORF">PMF13cell1_04413</name>
</gene>
<dbReference type="PANTHER" id="PTHR13799">
    <property type="entry name" value="NGG1 INTERACTING FACTOR 3"/>
    <property type="match status" value="1"/>
</dbReference>
<keyword evidence="3 4" id="KW-0479">Metal-binding</keyword>
<dbReference type="EMBL" id="CP035945">
    <property type="protein sequence ID" value="QBE98847.1"/>
    <property type="molecule type" value="Genomic_DNA"/>
</dbReference>
<dbReference type="SUPFAM" id="SSF102705">
    <property type="entry name" value="NIF3 (NGG1p interacting factor 3)-like"/>
    <property type="match status" value="1"/>
</dbReference>
<dbReference type="GO" id="GO:0046872">
    <property type="term" value="F:metal ion binding"/>
    <property type="evidence" value="ECO:0007669"/>
    <property type="project" value="UniProtKB-KW"/>
</dbReference>
<accession>A0A4P6M5W9</accession>
<feature type="binding site" evidence="4">
    <location>
        <position position="103"/>
    </location>
    <ligand>
        <name>a divalent metal cation</name>
        <dbReference type="ChEBI" id="CHEBI:60240"/>
        <label>1</label>
    </ligand>
</feature>
<evidence type="ECO:0000256" key="4">
    <source>
        <dbReference type="PIRSR" id="PIRSR602678-1"/>
    </source>
</evidence>
<dbReference type="KEGG" id="bpro:PMF13cell1_04413"/>
<dbReference type="Proteomes" id="UP000289794">
    <property type="component" value="Chromosome"/>
</dbReference>
<dbReference type="GO" id="GO:0005737">
    <property type="term" value="C:cytoplasm"/>
    <property type="evidence" value="ECO:0007669"/>
    <property type="project" value="TreeGrafter"/>
</dbReference>
<feature type="binding site" evidence="4">
    <location>
        <position position="64"/>
    </location>
    <ligand>
        <name>a divalent metal cation</name>
        <dbReference type="ChEBI" id="CHEBI:60240"/>
        <label>2</label>
    </ligand>
</feature>
<feature type="binding site" evidence="4">
    <location>
        <position position="228"/>
    </location>
    <ligand>
        <name>a divalent metal cation</name>
        <dbReference type="ChEBI" id="CHEBI:60240"/>
        <label>1</label>
    </ligand>
</feature>
<proteinExistence type="inferred from homology"/>
<comment type="similarity">
    <text evidence="1">Belongs to the GTP cyclohydrolase I type 2/NIF3 family.</text>
</comment>
<dbReference type="NCBIfam" id="TIGR00486">
    <property type="entry name" value="YbgI_SA1388"/>
    <property type="match status" value="1"/>
</dbReference>
<feature type="binding site" evidence="4">
    <location>
        <position position="224"/>
    </location>
    <ligand>
        <name>a divalent metal cation</name>
        <dbReference type="ChEBI" id="CHEBI:60240"/>
        <label>1</label>
    </ligand>
</feature>
<name>A0A4P6M5W9_9FIRM</name>
<evidence type="ECO:0000256" key="2">
    <source>
        <dbReference type="ARBA" id="ARBA00022112"/>
    </source>
</evidence>
<evidence type="ECO:0000256" key="3">
    <source>
        <dbReference type="ARBA" id="ARBA00022723"/>
    </source>
</evidence>
<dbReference type="FunFam" id="3.40.1390.30:FF:000001">
    <property type="entry name" value="GTP cyclohydrolase 1 type 2"/>
    <property type="match status" value="1"/>
</dbReference>
<dbReference type="RefSeq" id="WP_130182123.1">
    <property type="nucleotide sequence ID" value="NZ_CP035945.1"/>
</dbReference>
<dbReference type="InterPro" id="IPR036069">
    <property type="entry name" value="DUF34/NIF3_sf"/>
</dbReference>
<evidence type="ECO:0000313" key="6">
    <source>
        <dbReference type="Proteomes" id="UP000289794"/>
    </source>
</evidence>
<protein>
    <recommendedName>
        <fullName evidence="2">GTP cyclohydrolase 1 type 2 homolog</fullName>
    </recommendedName>
</protein>
<dbReference type="InterPro" id="IPR002678">
    <property type="entry name" value="DUF34/NIF3"/>
</dbReference>
<sequence length="260" mass="29312">MKCKDIIEILEREYNPSFAESWDNVGLLAGDREREVKRVFLALDVTDETLKAAIDFKADMMITHHPLIFSGMKRVVAEDFIGRRIIGLISSHISYYAMHTNFDILGMADLSGDFLRLSDREVLEVTFEEGNRREGIGRIGSLPKEMTLRECALFVKEQFQLPHVIVYGNPDTRVERAAVCTGSGKSLMGEVIGKKAQVYITGDVDYHTAIDAVAQGVCVIDAGHYGTEYIFMEYMRRELAEKLPELEVGKMEVLHPCTVL</sequence>